<dbReference type="Gene3D" id="3.30.450.40">
    <property type="match status" value="1"/>
</dbReference>
<dbReference type="EMBL" id="CP041616">
    <property type="protein sequence ID" value="QDO89020.1"/>
    <property type="molecule type" value="Genomic_DNA"/>
</dbReference>
<feature type="domain" description="IclR-ED" evidence="6">
    <location>
        <begin position="89"/>
        <end position="275"/>
    </location>
</feature>
<dbReference type="RefSeq" id="WP_143783697.1">
    <property type="nucleotide sequence ID" value="NZ_CP041616.1"/>
</dbReference>
<evidence type="ECO:0000256" key="3">
    <source>
        <dbReference type="ARBA" id="ARBA00023163"/>
    </source>
</evidence>
<evidence type="ECO:0000313" key="7">
    <source>
        <dbReference type="EMBL" id="QDO89020.1"/>
    </source>
</evidence>
<dbReference type="AlphaFoldDB" id="A0A516GCC9"/>
<dbReference type="InterPro" id="IPR005471">
    <property type="entry name" value="Tscrpt_reg_IclR_N"/>
</dbReference>
<dbReference type="Pfam" id="PF01614">
    <property type="entry name" value="IclR_C"/>
    <property type="match status" value="1"/>
</dbReference>
<evidence type="ECO:0000256" key="2">
    <source>
        <dbReference type="ARBA" id="ARBA00023125"/>
    </source>
</evidence>
<evidence type="ECO:0000259" key="5">
    <source>
        <dbReference type="PROSITE" id="PS51077"/>
    </source>
</evidence>
<dbReference type="InterPro" id="IPR014757">
    <property type="entry name" value="Tscrpt_reg_IclR_C"/>
</dbReference>
<keyword evidence="2" id="KW-0238">DNA-binding</keyword>
<keyword evidence="1" id="KW-0805">Transcription regulation</keyword>
<proteinExistence type="predicted"/>
<dbReference type="SUPFAM" id="SSF55781">
    <property type="entry name" value="GAF domain-like"/>
    <property type="match status" value="1"/>
</dbReference>
<dbReference type="InterPro" id="IPR036388">
    <property type="entry name" value="WH-like_DNA-bd_sf"/>
</dbReference>
<dbReference type="PROSITE" id="PS51077">
    <property type="entry name" value="HTH_ICLR"/>
    <property type="match status" value="1"/>
</dbReference>
<dbReference type="Gene3D" id="1.10.10.10">
    <property type="entry name" value="Winged helix-like DNA-binding domain superfamily/Winged helix DNA-binding domain"/>
    <property type="match status" value="1"/>
</dbReference>
<evidence type="ECO:0000256" key="4">
    <source>
        <dbReference type="SAM" id="MobiDB-lite"/>
    </source>
</evidence>
<dbReference type="Pfam" id="PF09339">
    <property type="entry name" value="HTH_IclR"/>
    <property type="match status" value="1"/>
</dbReference>
<dbReference type="GO" id="GO:0045892">
    <property type="term" value="P:negative regulation of DNA-templated transcription"/>
    <property type="evidence" value="ECO:0007669"/>
    <property type="project" value="TreeGrafter"/>
</dbReference>
<gene>
    <name evidence="7" type="ORF">FNH13_12385</name>
</gene>
<organism evidence="7 8">
    <name type="scientific">Ornithinimicrobium ciconiae</name>
    <dbReference type="NCBI Taxonomy" id="2594265"/>
    <lineage>
        <taxon>Bacteria</taxon>
        <taxon>Bacillati</taxon>
        <taxon>Actinomycetota</taxon>
        <taxon>Actinomycetes</taxon>
        <taxon>Micrococcales</taxon>
        <taxon>Ornithinimicrobiaceae</taxon>
        <taxon>Ornithinimicrobium</taxon>
    </lineage>
</organism>
<dbReference type="SMART" id="SM00346">
    <property type="entry name" value="HTH_ICLR"/>
    <property type="match status" value="1"/>
</dbReference>
<dbReference type="PANTHER" id="PTHR30136:SF24">
    <property type="entry name" value="HTH-TYPE TRANSCRIPTIONAL REPRESSOR ALLR"/>
    <property type="match status" value="1"/>
</dbReference>
<dbReference type="Proteomes" id="UP000315395">
    <property type="component" value="Chromosome"/>
</dbReference>
<dbReference type="OrthoDB" id="8479143at2"/>
<dbReference type="InterPro" id="IPR036390">
    <property type="entry name" value="WH_DNA-bd_sf"/>
</dbReference>
<dbReference type="GO" id="GO:0003677">
    <property type="term" value="F:DNA binding"/>
    <property type="evidence" value="ECO:0007669"/>
    <property type="project" value="UniProtKB-KW"/>
</dbReference>
<evidence type="ECO:0000256" key="1">
    <source>
        <dbReference type="ARBA" id="ARBA00023015"/>
    </source>
</evidence>
<dbReference type="InterPro" id="IPR029016">
    <property type="entry name" value="GAF-like_dom_sf"/>
</dbReference>
<sequence>MSDAHQISLPPLTAGSSQDTAEGEQRASLIQRAVTVLEHVAQAGGASARDLADATGIPLPSVYRIAQELVQVGYLIHLREEKRFALGYKLHTLGARLHDDLGVPRELKAEIARLHTDTKMAAYLAIHRGADFVVVFVADSPACPRLEPMEFGFHETPHATAFGKLGLSEYTPEQRHHYLEPHQLHRLTPATITDQPGLESALAQIAEDGIAWEHEEFQVGTTCAAVPIRADDGLLIGSVAVSAPVGWYAGQQRHIEHRLRATASRAGRIYRLGNRNS</sequence>
<reference evidence="7 8" key="1">
    <citation type="submission" date="2019-07" db="EMBL/GenBank/DDBJ databases">
        <title>complete genome sequencing of Ornithinimicrobium sp. H23M54.</title>
        <authorList>
            <person name="Bae J.-W."/>
            <person name="Lee S.-Y."/>
        </authorList>
    </citation>
    <scope>NUCLEOTIDE SEQUENCE [LARGE SCALE GENOMIC DNA]</scope>
    <source>
        <strain evidence="7 8">H23M54</strain>
    </source>
</reference>
<dbReference type="PANTHER" id="PTHR30136">
    <property type="entry name" value="HELIX-TURN-HELIX TRANSCRIPTIONAL REGULATOR, ICLR FAMILY"/>
    <property type="match status" value="1"/>
</dbReference>
<evidence type="ECO:0000313" key="8">
    <source>
        <dbReference type="Proteomes" id="UP000315395"/>
    </source>
</evidence>
<evidence type="ECO:0000259" key="6">
    <source>
        <dbReference type="PROSITE" id="PS51078"/>
    </source>
</evidence>
<protein>
    <submittedName>
        <fullName evidence="7">IclR family transcriptional regulator</fullName>
    </submittedName>
</protein>
<dbReference type="PROSITE" id="PS51078">
    <property type="entry name" value="ICLR_ED"/>
    <property type="match status" value="1"/>
</dbReference>
<name>A0A516GCC9_9MICO</name>
<keyword evidence="3" id="KW-0804">Transcription</keyword>
<dbReference type="KEGG" id="orz:FNH13_12385"/>
<dbReference type="InterPro" id="IPR050707">
    <property type="entry name" value="HTH_MetabolicPath_Reg"/>
</dbReference>
<dbReference type="GO" id="GO:0003700">
    <property type="term" value="F:DNA-binding transcription factor activity"/>
    <property type="evidence" value="ECO:0007669"/>
    <property type="project" value="TreeGrafter"/>
</dbReference>
<feature type="domain" description="HTH iclR-type" evidence="5">
    <location>
        <begin position="27"/>
        <end position="88"/>
    </location>
</feature>
<dbReference type="SUPFAM" id="SSF46785">
    <property type="entry name" value="Winged helix' DNA-binding domain"/>
    <property type="match status" value="1"/>
</dbReference>
<feature type="region of interest" description="Disordered" evidence="4">
    <location>
        <begin position="1"/>
        <end position="25"/>
    </location>
</feature>
<keyword evidence="8" id="KW-1185">Reference proteome</keyword>
<accession>A0A516GCC9</accession>